<accession>A0A9P6A1C4</accession>
<protein>
    <submittedName>
        <fullName evidence="2">Uncharacterized protein</fullName>
    </submittedName>
</protein>
<dbReference type="Proteomes" id="UP000807025">
    <property type="component" value="Unassembled WGS sequence"/>
</dbReference>
<dbReference type="PANTHER" id="PTHR34365:SF7">
    <property type="entry name" value="GLYCINE-RICH DOMAIN-CONTAINING PROTEIN 1"/>
    <property type="match status" value="1"/>
</dbReference>
<evidence type="ECO:0000313" key="2">
    <source>
        <dbReference type="EMBL" id="KAF9498357.1"/>
    </source>
</evidence>
<comment type="caution">
    <text evidence="2">The sequence shown here is derived from an EMBL/GenBank/DDBJ whole genome shotgun (WGS) entry which is preliminary data.</text>
</comment>
<dbReference type="EMBL" id="MU154538">
    <property type="protein sequence ID" value="KAF9498357.1"/>
    <property type="molecule type" value="Genomic_DNA"/>
</dbReference>
<keyword evidence="3" id="KW-1185">Reference proteome</keyword>
<name>A0A9P6A1C4_PLEER</name>
<dbReference type="Pfam" id="PF07173">
    <property type="entry name" value="GRDP-like"/>
    <property type="match status" value="1"/>
</dbReference>
<gene>
    <name evidence="2" type="ORF">BDN71DRAFT_1587712</name>
</gene>
<reference evidence="2" key="1">
    <citation type="submission" date="2020-11" db="EMBL/GenBank/DDBJ databases">
        <authorList>
            <consortium name="DOE Joint Genome Institute"/>
            <person name="Ahrendt S."/>
            <person name="Riley R."/>
            <person name="Andreopoulos W."/>
            <person name="Labutti K."/>
            <person name="Pangilinan J."/>
            <person name="Ruiz-Duenas F.J."/>
            <person name="Barrasa J.M."/>
            <person name="Sanchez-Garcia M."/>
            <person name="Camarero S."/>
            <person name="Miyauchi S."/>
            <person name="Serrano A."/>
            <person name="Linde D."/>
            <person name="Babiker R."/>
            <person name="Drula E."/>
            <person name="Ayuso-Fernandez I."/>
            <person name="Pacheco R."/>
            <person name="Padilla G."/>
            <person name="Ferreira P."/>
            <person name="Barriuso J."/>
            <person name="Kellner H."/>
            <person name="Castanera R."/>
            <person name="Alfaro M."/>
            <person name="Ramirez L."/>
            <person name="Pisabarro A.G."/>
            <person name="Kuo A."/>
            <person name="Tritt A."/>
            <person name="Lipzen A."/>
            <person name="He G."/>
            <person name="Yan M."/>
            <person name="Ng V."/>
            <person name="Cullen D."/>
            <person name="Martin F."/>
            <person name="Rosso M.-N."/>
            <person name="Henrissat B."/>
            <person name="Hibbett D."/>
            <person name="Martinez A.T."/>
            <person name="Grigoriev I.V."/>
        </authorList>
    </citation>
    <scope>NUCLEOTIDE SEQUENCE</scope>
    <source>
        <strain evidence="2">ATCC 90797</strain>
    </source>
</reference>
<organism evidence="2 3">
    <name type="scientific">Pleurotus eryngii</name>
    <name type="common">Boletus of the steppes</name>
    <dbReference type="NCBI Taxonomy" id="5323"/>
    <lineage>
        <taxon>Eukaryota</taxon>
        <taxon>Fungi</taxon>
        <taxon>Dikarya</taxon>
        <taxon>Basidiomycota</taxon>
        <taxon>Agaricomycotina</taxon>
        <taxon>Agaricomycetes</taxon>
        <taxon>Agaricomycetidae</taxon>
        <taxon>Agaricales</taxon>
        <taxon>Pleurotineae</taxon>
        <taxon>Pleurotaceae</taxon>
        <taxon>Pleurotus</taxon>
    </lineage>
</organism>
<dbReference type="PANTHER" id="PTHR34365">
    <property type="entry name" value="ENOLASE (DUF1399)"/>
    <property type="match status" value="1"/>
</dbReference>
<dbReference type="OrthoDB" id="2684236at2759"/>
<proteinExistence type="predicted"/>
<evidence type="ECO:0000313" key="3">
    <source>
        <dbReference type="Proteomes" id="UP000807025"/>
    </source>
</evidence>
<evidence type="ECO:0000256" key="1">
    <source>
        <dbReference type="SAM" id="MobiDB-lite"/>
    </source>
</evidence>
<dbReference type="AlphaFoldDB" id="A0A9P6A1C4"/>
<sequence>MTLPNFFDFTLNTSTISAHVLFMRAIHKLQASVQPGGIPRRYEDGAPQPSEQTVAFLRNAVVRFTTWVLRLPTGPSIARGLTVGELGIPPLDVLMVWHAYILSPVTYEKDSLASAGLQLLTHMPLDKIAVLIDETSYDFMSTMAQDEAWKKLTDMPFDCTMSHDYDFDGMPRIASIDLGQAVMRQSSSIGPMINEASVYEENDLPWSQTVNRYVRFMCLPLEAPVPPVDVDIIWHTHQLKGTRYRRVIAAVRLDWLTLIMDTISREDCIKYFGRVINHDDSKPADVVRKGRKLMNEQAKLLYDSADASITVFAVFTSTPVDEGSGNGGGQGGGNGGGNGGEVALNYGTLPTPSSELDGYGRMKHWLDESLVFLAHGSASHATEQWCQQG</sequence>
<feature type="region of interest" description="Disordered" evidence="1">
    <location>
        <begin position="322"/>
        <end position="342"/>
    </location>
</feature>
<feature type="compositionally biased region" description="Gly residues" evidence="1">
    <location>
        <begin position="324"/>
        <end position="340"/>
    </location>
</feature>
<dbReference type="InterPro" id="IPR009836">
    <property type="entry name" value="GRDP-like"/>
</dbReference>